<sequence>MACLARQALPLRCLVCEEPGADGRDLCLACHAALPWNDHACPLCALPLPAHEPAERCGSCLHEPPRQSAAAAVFLYAAPVDQLLIRFKFHQDLAAGRLLSQLMLQRVPTFVAGPLAPVPLHWRRLRSRGYDQALELTRPLARALRQPLWRGLQRDRLTAAQSRLDADARRDNLRDAFAVTAPPPARLTVVDDVMTTGATLDAVVHAVQRAGLPDVALWVCARVP</sequence>
<feature type="domain" description="Double zinc ribbon" evidence="2">
    <location>
        <begin position="8"/>
        <end position="61"/>
    </location>
</feature>
<dbReference type="Pfam" id="PF18912">
    <property type="entry name" value="DZR_2"/>
    <property type="match status" value="1"/>
</dbReference>
<evidence type="ECO:0000256" key="1">
    <source>
        <dbReference type="ARBA" id="ARBA00008007"/>
    </source>
</evidence>
<name>A0ABW7D0D3_9GAMM</name>
<dbReference type="Gene3D" id="3.40.50.2020">
    <property type="match status" value="1"/>
</dbReference>
<gene>
    <name evidence="3" type="ORF">ACEU0G_003581</name>
</gene>
<evidence type="ECO:0000259" key="2">
    <source>
        <dbReference type="Pfam" id="PF18912"/>
    </source>
</evidence>
<dbReference type="Proteomes" id="UP001605261">
    <property type="component" value="Unassembled WGS sequence"/>
</dbReference>
<dbReference type="InterPro" id="IPR029057">
    <property type="entry name" value="PRTase-like"/>
</dbReference>
<dbReference type="SUPFAM" id="SSF53271">
    <property type="entry name" value="PRTase-like"/>
    <property type="match status" value="1"/>
</dbReference>
<organism evidence="3 4">
    <name type="scientific">Stenotrophomonas nematodicola</name>
    <dbReference type="NCBI Taxonomy" id="2656746"/>
    <lineage>
        <taxon>Bacteria</taxon>
        <taxon>Pseudomonadati</taxon>
        <taxon>Pseudomonadota</taxon>
        <taxon>Gammaproteobacteria</taxon>
        <taxon>Lysobacterales</taxon>
        <taxon>Lysobacteraceae</taxon>
        <taxon>Stenotrophomonas</taxon>
    </lineage>
</organism>
<proteinExistence type="inferred from homology"/>
<comment type="caution">
    <text evidence="3">The sequence shown here is derived from an EMBL/GenBank/DDBJ whole genome shotgun (WGS) entry which is preliminary data.</text>
</comment>
<protein>
    <submittedName>
        <fullName evidence="3">ComF family protein</fullName>
    </submittedName>
</protein>
<reference evidence="3 4" key="1">
    <citation type="submission" date="2024-09" db="EMBL/GenBank/DDBJ databases">
        <authorList>
            <consortium name="All-Russian atlas of soil microorganisms"/>
            <consortium name="as a basis for the search for new antimicrobial producers and enzymes with unique properties"/>
            <person name="Sokolova E.A."/>
            <person name="Voronina E.N."/>
        </authorList>
    </citation>
    <scope>NUCLEOTIDE SEQUENCE [LARGE SCALE GENOMIC DNA]</scope>
    <source>
        <strain evidence="3 4">AF-22b-331.1</strain>
    </source>
</reference>
<dbReference type="PANTHER" id="PTHR47505:SF1">
    <property type="entry name" value="DNA UTILIZATION PROTEIN YHGH"/>
    <property type="match status" value="1"/>
</dbReference>
<comment type="similarity">
    <text evidence="1">Belongs to the ComF/GntX family.</text>
</comment>
<evidence type="ECO:0000313" key="4">
    <source>
        <dbReference type="Proteomes" id="UP001605261"/>
    </source>
</evidence>
<dbReference type="InterPro" id="IPR044005">
    <property type="entry name" value="DZR_2"/>
</dbReference>
<dbReference type="CDD" id="cd06223">
    <property type="entry name" value="PRTases_typeI"/>
    <property type="match status" value="1"/>
</dbReference>
<dbReference type="InterPro" id="IPR000836">
    <property type="entry name" value="PRTase_dom"/>
</dbReference>
<dbReference type="InterPro" id="IPR051910">
    <property type="entry name" value="ComF/GntX_DNA_util-trans"/>
</dbReference>
<keyword evidence="4" id="KW-1185">Reference proteome</keyword>
<dbReference type="RefSeq" id="WP_394163260.1">
    <property type="nucleotide sequence ID" value="NZ_JBHGCJ010000006.1"/>
</dbReference>
<dbReference type="EMBL" id="JBHGCJ010000006">
    <property type="protein sequence ID" value="MFG6109568.1"/>
    <property type="molecule type" value="Genomic_DNA"/>
</dbReference>
<dbReference type="PANTHER" id="PTHR47505">
    <property type="entry name" value="DNA UTILIZATION PROTEIN YHGH"/>
    <property type="match status" value="1"/>
</dbReference>
<evidence type="ECO:0000313" key="3">
    <source>
        <dbReference type="EMBL" id="MFG6109568.1"/>
    </source>
</evidence>
<accession>A0ABW7D0D3</accession>